<keyword evidence="1" id="KW-0472">Membrane</keyword>
<gene>
    <name evidence="2" type="ORF">HMPREF2130_02130</name>
</gene>
<accession>A0A096BFA2</accession>
<evidence type="ECO:0008006" key="4">
    <source>
        <dbReference type="Google" id="ProtNLM"/>
    </source>
</evidence>
<feature type="transmembrane region" description="Helical" evidence="1">
    <location>
        <begin position="21"/>
        <end position="43"/>
    </location>
</feature>
<name>A0A096BFA2_9BURK</name>
<evidence type="ECO:0000256" key="1">
    <source>
        <dbReference type="SAM" id="Phobius"/>
    </source>
</evidence>
<reference evidence="2 3" key="1">
    <citation type="submission" date="2014-07" db="EMBL/GenBank/DDBJ databases">
        <authorList>
            <person name="McCorrison J."/>
            <person name="Sanka R."/>
            <person name="Torralba M."/>
            <person name="Gillis M."/>
            <person name="Haft D.H."/>
            <person name="Methe B."/>
            <person name="Sutton G."/>
            <person name="Nelson K.E."/>
        </authorList>
    </citation>
    <scope>NUCLEOTIDE SEQUENCE [LARGE SCALE GENOMIC DNA]</scope>
    <source>
        <strain evidence="2 3">DNF00040</strain>
    </source>
</reference>
<protein>
    <recommendedName>
        <fullName evidence="4">Pilus assembly protein</fullName>
    </recommendedName>
</protein>
<comment type="caution">
    <text evidence="2">The sequence shown here is derived from an EMBL/GenBank/DDBJ whole genome shotgun (WGS) entry which is preliminary data.</text>
</comment>
<dbReference type="EMBL" id="JRNI01000010">
    <property type="protein sequence ID" value="KGF31829.1"/>
    <property type="molecule type" value="Genomic_DNA"/>
</dbReference>
<dbReference type="OrthoDB" id="8642119at2"/>
<sequence length="259" mass="29138">MASYLLTSWRHSSLAAQSGQSIVESLVLLLVLIVFFSAIPWFGRISDIALQQMNASRYAAFQLTRHEEGIDEADLKHRFFLSKEHQWRDRAHNKIIQHDRIHVQLDRSKKLAAAMQPGADEIYATRLRQEWQVEDKGVAAVHVTTRPHYTQVDDRSHVAMSPGLSFFDQQLLNIQRHTAILTGAAHSATDMNAHRRTAESNLAWGEASQASYESGRKVAEIAAPIDAAWKRPAPVFDWLSPWAGALPGHHLEHVTDGSK</sequence>
<evidence type="ECO:0000313" key="2">
    <source>
        <dbReference type="EMBL" id="KGF31829.1"/>
    </source>
</evidence>
<keyword evidence="1" id="KW-0812">Transmembrane</keyword>
<dbReference type="RefSeq" id="WP_018026055.1">
    <property type="nucleotide sequence ID" value="NZ_JRNI01000010.1"/>
</dbReference>
<dbReference type="Proteomes" id="UP000029629">
    <property type="component" value="Unassembled WGS sequence"/>
</dbReference>
<keyword evidence="1" id="KW-1133">Transmembrane helix</keyword>
<dbReference type="GeneID" id="93428161"/>
<organism evidence="2 3">
    <name type="scientific">Oligella urethralis DNF00040</name>
    <dbReference type="NCBI Taxonomy" id="1401065"/>
    <lineage>
        <taxon>Bacteria</taxon>
        <taxon>Pseudomonadati</taxon>
        <taxon>Pseudomonadota</taxon>
        <taxon>Betaproteobacteria</taxon>
        <taxon>Burkholderiales</taxon>
        <taxon>Alcaligenaceae</taxon>
        <taxon>Oligella</taxon>
    </lineage>
</organism>
<evidence type="ECO:0000313" key="3">
    <source>
        <dbReference type="Proteomes" id="UP000029629"/>
    </source>
</evidence>
<dbReference type="AlphaFoldDB" id="A0A096BFA2"/>
<dbReference type="eggNOG" id="ENOG503157S">
    <property type="taxonomic scope" value="Bacteria"/>
</dbReference>
<keyword evidence="3" id="KW-1185">Reference proteome</keyword>
<proteinExistence type="predicted"/>